<dbReference type="GO" id="GO:0003677">
    <property type="term" value="F:DNA binding"/>
    <property type="evidence" value="ECO:0007669"/>
    <property type="project" value="UniProtKB-KW"/>
</dbReference>
<evidence type="ECO:0000256" key="2">
    <source>
        <dbReference type="ARBA" id="ARBA00004123"/>
    </source>
</evidence>
<dbReference type="GO" id="GO:0001522">
    <property type="term" value="P:pseudouridine synthesis"/>
    <property type="evidence" value="ECO:0007669"/>
    <property type="project" value="InterPro"/>
</dbReference>
<dbReference type="Pfam" id="PF00623">
    <property type="entry name" value="RNA_pol_Rpb1_2"/>
    <property type="match status" value="1"/>
</dbReference>
<dbReference type="InterPro" id="IPR036986">
    <property type="entry name" value="S4_RNA-bd_sf"/>
</dbReference>
<proteinExistence type="inferred from homology"/>
<feature type="domain" description="RNA-binding S4" evidence="22">
    <location>
        <begin position="75"/>
        <end position="140"/>
    </location>
</feature>
<dbReference type="EMBL" id="SDRB02002723">
    <property type="protein sequence ID" value="THG19002.1"/>
    <property type="molecule type" value="Genomic_DNA"/>
</dbReference>
<dbReference type="NCBIfam" id="NF006336">
    <property type="entry name" value="PRK08566.1"/>
    <property type="match status" value="1"/>
</dbReference>
<keyword evidence="8 19" id="KW-0548">Nucleotidyltransferase</keyword>
<dbReference type="PROSITE" id="PS00115">
    <property type="entry name" value="RNA_POL_II_REPEAT"/>
    <property type="match status" value="15"/>
</dbReference>
<dbReference type="Pfam" id="PF00849">
    <property type="entry name" value="PseudoU_synth_2"/>
    <property type="match status" value="1"/>
</dbReference>
<feature type="region of interest" description="Disordered" evidence="21">
    <location>
        <begin position="1985"/>
        <end position="2288"/>
    </location>
</feature>
<dbReference type="CDD" id="cd02869">
    <property type="entry name" value="PseudoU_synth_RluA_like"/>
    <property type="match status" value="1"/>
</dbReference>
<dbReference type="FunFam" id="4.10.860.120:FF:000003">
    <property type="entry name" value="DNA-directed RNA polymerase subunit"/>
    <property type="match status" value="1"/>
</dbReference>
<dbReference type="FunFam" id="1.10.150.390:FF:000001">
    <property type="entry name" value="DNA-directed RNA polymerase subunit"/>
    <property type="match status" value="1"/>
</dbReference>
<dbReference type="CDD" id="cd02733">
    <property type="entry name" value="RNAP_II_RPB1_N"/>
    <property type="match status" value="1"/>
</dbReference>
<dbReference type="Gene3D" id="1.10.132.30">
    <property type="match status" value="1"/>
</dbReference>
<keyword evidence="9" id="KW-0479">Metal-binding</keyword>
<dbReference type="InterPro" id="IPR007066">
    <property type="entry name" value="RNA_pol_Rpb1_3"/>
</dbReference>
<feature type="coiled-coil region" evidence="20">
    <location>
        <begin position="1141"/>
        <end position="1168"/>
    </location>
</feature>
<dbReference type="PROSITE" id="PS50889">
    <property type="entry name" value="S4"/>
    <property type="match status" value="1"/>
</dbReference>
<keyword evidence="14 19" id="KW-0804">Transcription</keyword>
<dbReference type="SUPFAM" id="SSF55120">
    <property type="entry name" value="Pseudouridine synthase"/>
    <property type="match status" value="1"/>
</dbReference>
<dbReference type="InterPro" id="IPR002942">
    <property type="entry name" value="S4_RNA-bd"/>
</dbReference>
<dbReference type="STRING" id="542762.A0A4S4ERD8"/>
<evidence type="ECO:0000256" key="13">
    <source>
        <dbReference type="ARBA" id="ARBA00023125"/>
    </source>
</evidence>
<sequence>MFSLYSLSLHSSSSLCFFNSSPRSFSRVSRTIRACSGSAVASDSDESQEVLSGRRRSNYAGVRLFETVDIKSGKLRLDSWISSRISGVSRARVQSSIRTGLVSVNGRVIDKVSHTVRDGDEVKCTISELIPLKAEPEDIPLDVVYEDDHVLVVNKPAHMVVHPAPGNATGTLVNGVLHHCSLSTYAFPNREEISEIEDDSDDEFSCFSSSQNFNEDVSSDIFAASVRPGIVHRLDKGTSGLLVVAKDEHSHAHLSEQFKQHTIQRVYISLTCGLPSPISGRVDIPIGRDLNNRIRMTAVSGASKCRQARRAASRYKVMEILAGGGSALVEWRLETGRTHQIRAHAKYLGIPLLGDEVYGGTKSMAVSMLRPRTPPNFHGQLMQLVSRLERPCLHALALGFRHPQTGENINFSCRPPADFAEILRQLRKISTEKVKNRSNFAFILQSYRILVVVVVAMDIRFPYSPAEVAKVRMVQFGILSPDEIRQMSVVQIEHSETMERGKPKPGGLSDPRLGTIDRKMKCETCMANMAECPGHFGHLELAKPMFHIGFLKTVLSIMRCVCFNCSKILADEEEHKFKQAQKIRNPKNRLKKILDASKSKTKCEGGDEIDTQGQDTDEPVKKSRGGCGAQQPKLTIEGMKMIAEYKLQKKKNDDPEQLPEPVERKQQLSAERVLNVLKRISDEDCKLLGLNPKYARPDWMILQVLPIPPQPDDLTHQLAMIIRHNENLRRQERNGAPAHIISEFAQLLQFHVATYFDNELPGQPRATQRSGRPIKSICSRLKAKEGRIRGNLMGKRVDFSARTVITPDPTINIDELGVPWSIALNLTYPETVTPYNIERLKELVEYGPHPPPGKTGAKYIIREDGQRLDLRYLRKSSDHHLELGYKAKILFVERHLNDGDFVLFNRQPSLHKMSIMGHKIKIMPYSTFRLNLSVTSPYNADFDGDEMNMHVPQSFETRAEVLELMMVPKCIVSPQANRPVMGIVQDTLLGCRKITKRDTFIEKDVFMNILMWWEDFDGKIPQPAILKPRPLWTGKQVFNLIIPKQINLLRTSAWHAETETGPITPGDTQVRIEKGEVISGTLCKKTLGTSTGSLIHVIWEEVGPDAARKFLGHTQWLVNYWLLQNGFSIGIGDTIADAATMEKINETISKAKSEVKDLIRAAQDKQLEAEPGRTMMESFENRVNQVLNKARDDAGSSAQKSLAESNNLKAMVTAGSKGSFINISQMTACVGQQNVEGKRIPYGFIDRTLPHFTKDDYGPESRGFVENSYLRGLTPQEFFFHAMGGREGLIDTAVKTSETGYIQRRLVKAMEDIMVKYDGTVRNSLGDVIQFLYGEDGMDAVWIESQKLDSLKMKKSEFDNVFKYEIDDGNWNPSYMLPEHVEDLKTIREFRNVFDAEVQKLEADRFQLGTEIATTGDNTWPMPVNLKRLIWNAQKTFKVDLRRPSDMHPMEIVEAVDKLQERLKVVPGDDLLSMEAQKNATTFFNILLRSTFSSKRVLKEYRLTREAFEWVIGEIESRFLQSLVAPGEMIGCVAAQSIGEPATQMTLNTFHYAGVSAKNVTLGVPRLREIINVAKKIKTPSLSVYLKPEVSKTKERAKNVQCALEYTTLRSVTQATEVWYDPDPMSTIIEEDVDFVKSYYEMPDEEISPDKISPWLLRIELNREMMVDKKLSMADIAEKINLEFDDDLTCIFNDDNAEKLILRIRIMNDEAPKGELQDESAEDDVFLKKIESNMLTEMALRGIPDINKVFIKSGKVNKFDENEGFKPENEWMLDTEGVNLLAVICHDDVDARRTTSNHLIEVIEVLGIEAVRRSLLDELRVVISFDGSYVNYRHLAILCDTMTYRGHLMAITRHGINRNDTGPMMRCSFEETVDILLDAAVYAETDYLRGVTENIMLGQLAPIGTGDCALLLNEKMLQHAIDVQLPSYMEGLDFGTTPGRSPITGTPYHDGMMSPNYLLSPNLRLSPITDAQFSPYVGGMGFSPASSPGYSPSSPGYSPSSPGYSPTSPGYSPTSPGYSPTSPGYSPTSPTYSPSSPGYSPTSPTYSPTSPSYSPTSPSYSPTSPSYSPTSPSYSPTSPSYSPTSPAYSPTSPAYSPTSPAYSPTSPSYSPTSPSYSPTSPSYSPTSPSYSPTSPSYSPTSPSYSPTSPAYSPTSPGYSPTSPSYSPTSPSYSPTSPSYNPSSAKYSPSLAYSPSSPRLSPSSPYSPSSPNYSPTSPSYSPTSPSYSPSSPTYSPSSPYNSGANPDYSPSSPQYSPSVGYSPSAPGYSPSSTSQYTPQMSNKDNGSKR</sequence>
<evidence type="ECO:0000256" key="3">
    <source>
        <dbReference type="ARBA" id="ARBA00006460"/>
    </source>
</evidence>
<dbReference type="Pfam" id="PF04990">
    <property type="entry name" value="RNA_pol_Rpb1_7"/>
    <property type="match status" value="1"/>
</dbReference>
<keyword evidence="7 19" id="KW-0808">Transferase</keyword>
<dbReference type="PANTHER" id="PTHR19376">
    <property type="entry name" value="DNA-DIRECTED RNA POLYMERASE"/>
    <property type="match status" value="1"/>
</dbReference>
<comment type="similarity">
    <text evidence="4">Belongs to the pseudouridine synthase RluA family.</text>
</comment>
<dbReference type="Gene3D" id="4.10.860.120">
    <property type="entry name" value="RNA polymerase II, clamp domain"/>
    <property type="match status" value="2"/>
</dbReference>
<dbReference type="InterPro" id="IPR006145">
    <property type="entry name" value="PsdUridine_synth_RsuA/RluA"/>
</dbReference>
<dbReference type="GO" id="GO:0003899">
    <property type="term" value="F:DNA-directed RNA polymerase activity"/>
    <property type="evidence" value="ECO:0007669"/>
    <property type="project" value="UniProtKB-EC"/>
</dbReference>
<evidence type="ECO:0000259" key="23">
    <source>
        <dbReference type="SMART" id="SM00663"/>
    </source>
</evidence>
<evidence type="ECO:0000256" key="16">
    <source>
        <dbReference type="ARBA" id="ARBA00023242"/>
    </source>
</evidence>
<dbReference type="SUPFAM" id="SSF64484">
    <property type="entry name" value="beta and beta-prime subunits of DNA dependent RNA-polymerase"/>
    <property type="match status" value="1"/>
</dbReference>
<evidence type="ECO:0000256" key="17">
    <source>
        <dbReference type="ARBA" id="ARBA00048552"/>
    </source>
</evidence>
<keyword evidence="15" id="KW-0413">Isomerase</keyword>
<evidence type="ECO:0000256" key="9">
    <source>
        <dbReference type="ARBA" id="ARBA00022723"/>
    </source>
</evidence>
<accession>A0A4S4ERD8</accession>
<dbReference type="GO" id="GO:0005665">
    <property type="term" value="C:RNA polymerase II, core complex"/>
    <property type="evidence" value="ECO:0007669"/>
    <property type="project" value="TreeGrafter"/>
</dbReference>
<dbReference type="Pfam" id="PF05000">
    <property type="entry name" value="RNA_pol_Rpb1_4"/>
    <property type="match status" value="1"/>
</dbReference>
<dbReference type="PANTHER" id="PTHR19376:SF37">
    <property type="entry name" value="DNA-DIRECTED RNA POLYMERASE II SUBUNIT RPB1"/>
    <property type="match status" value="1"/>
</dbReference>
<evidence type="ECO:0000256" key="14">
    <source>
        <dbReference type="ARBA" id="ARBA00023163"/>
    </source>
</evidence>
<evidence type="ECO:0000256" key="19">
    <source>
        <dbReference type="RuleBase" id="RU004279"/>
    </source>
</evidence>
<evidence type="ECO:0000313" key="25">
    <source>
        <dbReference type="Proteomes" id="UP000306102"/>
    </source>
</evidence>
<dbReference type="InterPro" id="IPR007080">
    <property type="entry name" value="RNA_pol_Rpb1_1"/>
</dbReference>
<evidence type="ECO:0000256" key="1">
    <source>
        <dbReference type="ARBA" id="ARBA00000073"/>
    </source>
</evidence>
<evidence type="ECO:0000256" key="7">
    <source>
        <dbReference type="ARBA" id="ARBA00022679"/>
    </source>
</evidence>
<dbReference type="FunFam" id="2.40.40.20:FF:000019">
    <property type="entry name" value="DNA-directed RNA polymerase II subunit RPB1"/>
    <property type="match status" value="1"/>
</dbReference>
<feature type="region of interest" description="Disordered" evidence="21">
    <location>
        <begin position="601"/>
        <end position="629"/>
    </location>
</feature>
<dbReference type="PRINTS" id="PR01217">
    <property type="entry name" value="PRICHEXTENSN"/>
</dbReference>
<feature type="domain" description="RNA polymerase N-terminal" evidence="23">
    <location>
        <begin position="698"/>
        <end position="995"/>
    </location>
</feature>
<dbReference type="Gene3D" id="3.30.2350.10">
    <property type="entry name" value="Pseudouridine synthase"/>
    <property type="match status" value="1"/>
</dbReference>
<evidence type="ECO:0000256" key="20">
    <source>
        <dbReference type="SAM" id="Coils"/>
    </source>
</evidence>
<dbReference type="Pfam" id="PF05001">
    <property type="entry name" value="RNA_pol_Rpb1_R"/>
    <property type="match status" value="12"/>
</dbReference>
<keyword evidence="5 19" id="KW-0240">DNA-directed RNA polymerase</keyword>
<dbReference type="FunFam" id="1.10.132.30:FF:000001">
    <property type="entry name" value="DNA-directed RNA polymerase subunit"/>
    <property type="match status" value="1"/>
</dbReference>
<dbReference type="GO" id="GO:0009982">
    <property type="term" value="F:pseudouridine synthase activity"/>
    <property type="evidence" value="ECO:0007669"/>
    <property type="project" value="InterPro"/>
</dbReference>
<feature type="compositionally biased region" description="Low complexity" evidence="21">
    <location>
        <begin position="1985"/>
        <end position="2273"/>
    </location>
</feature>
<evidence type="ECO:0000256" key="18">
    <source>
        <dbReference type="PROSITE-ProRule" id="PRU00182"/>
    </source>
</evidence>
<dbReference type="InterPro" id="IPR038593">
    <property type="entry name" value="RNA_pol_Rpb1_7_sf"/>
</dbReference>
<comment type="caution">
    <text evidence="24">The sequence shown here is derived from an EMBL/GenBank/DDBJ whole genome shotgun (WGS) entry which is preliminary data.</text>
</comment>
<comment type="subcellular location">
    <subcellularLocation>
        <location evidence="2">Nucleus</location>
    </subcellularLocation>
</comment>
<dbReference type="InterPro" id="IPR038120">
    <property type="entry name" value="Rpb1_funnel_sf"/>
</dbReference>
<comment type="catalytic activity">
    <reaction evidence="1">
        <text>a uridine in RNA = a pseudouridine in RNA</text>
        <dbReference type="Rhea" id="RHEA:48348"/>
        <dbReference type="Rhea" id="RHEA-COMP:12068"/>
        <dbReference type="Rhea" id="RHEA-COMP:12069"/>
        <dbReference type="ChEBI" id="CHEBI:65314"/>
        <dbReference type="ChEBI" id="CHEBI:65315"/>
    </reaction>
</comment>
<dbReference type="Gene3D" id="1.10.150.390">
    <property type="match status" value="1"/>
</dbReference>
<evidence type="ECO:0000256" key="11">
    <source>
        <dbReference type="ARBA" id="ARBA00022833"/>
    </source>
</evidence>
<evidence type="ECO:0000256" key="21">
    <source>
        <dbReference type="SAM" id="MobiDB-lite"/>
    </source>
</evidence>
<keyword evidence="6" id="KW-0597">Phosphoprotein</keyword>
<dbReference type="InterPro" id="IPR000722">
    <property type="entry name" value="RNA_pol_asu"/>
</dbReference>
<dbReference type="Pfam" id="PF04998">
    <property type="entry name" value="RNA_pol_Rpb1_5"/>
    <property type="match status" value="1"/>
</dbReference>
<dbReference type="Gene3D" id="3.10.290.10">
    <property type="entry name" value="RNA-binding S4 domain"/>
    <property type="match status" value="1"/>
</dbReference>
<dbReference type="InterPro" id="IPR007081">
    <property type="entry name" value="RNA_pol_Rpb1_5"/>
</dbReference>
<dbReference type="InterPro" id="IPR007075">
    <property type="entry name" value="RNA_pol_Rpb1_6"/>
</dbReference>
<reference evidence="24 25" key="1">
    <citation type="journal article" date="2018" name="Proc. Natl. Acad. Sci. U.S.A.">
        <title>Draft genome sequence of Camellia sinensis var. sinensis provides insights into the evolution of the tea genome and tea quality.</title>
        <authorList>
            <person name="Wei C."/>
            <person name="Yang H."/>
            <person name="Wang S."/>
            <person name="Zhao J."/>
            <person name="Liu C."/>
            <person name="Gao L."/>
            <person name="Xia E."/>
            <person name="Lu Y."/>
            <person name="Tai Y."/>
            <person name="She G."/>
            <person name="Sun J."/>
            <person name="Cao H."/>
            <person name="Tong W."/>
            <person name="Gao Q."/>
            <person name="Li Y."/>
            <person name="Deng W."/>
            <person name="Jiang X."/>
            <person name="Wang W."/>
            <person name="Chen Q."/>
            <person name="Zhang S."/>
            <person name="Li H."/>
            <person name="Wu J."/>
            <person name="Wang P."/>
            <person name="Li P."/>
            <person name="Shi C."/>
            <person name="Zheng F."/>
            <person name="Jian J."/>
            <person name="Huang B."/>
            <person name="Shan D."/>
            <person name="Shi M."/>
            <person name="Fang C."/>
            <person name="Yue Y."/>
            <person name="Li F."/>
            <person name="Li D."/>
            <person name="Wei S."/>
            <person name="Han B."/>
            <person name="Jiang C."/>
            <person name="Yin Y."/>
            <person name="Xia T."/>
            <person name="Zhang Z."/>
            <person name="Bennetzen J.L."/>
            <person name="Zhao S."/>
            <person name="Wan X."/>
        </authorList>
    </citation>
    <scope>NUCLEOTIDE SEQUENCE [LARGE SCALE GENOMIC DNA]</scope>
    <source>
        <strain evidence="25">cv. Shuchazao</strain>
        <tissue evidence="24">Leaf</tissue>
    </source>
</reference>
<keyword evidence="13" id="KW-0238">DNA-binding</keyword>
<evidence type="ECO:0000259" key="22">
    <source>
        <dbReference type="SMART" id="SM00363"/>
    </source>
</evidence>
<dbReference type="EC" id="2.7.7.6" evidence="19"/>
<dbReference type="Pfam" id="PF04997">
    <property type="entry name" value="RNA_pol_Rpb1_1"/>
    <property type="match status" value="1"/>
</dbReference>
<evidence type="ECO:0000256" key="10">
    <source>
        <dbReference type="ARBA" id="ARBA00022737"/>
    </source>
</evidence>
<evidence type="ECO:0000256" key="8">
    <source>
        <dbReference type="ARBA" id="ARBA00022695"/>
    </source>
</evidence>
<dbReference type="InterPro" id="IPR020103">
    <property type="entry name" value="PsdUridine_synth_cat_dom_sf"/>
</dbReference>
<dbReference type="CDD" id="cd02584">
    <property type="entry name" value="RNAP_II_Rpb1_C"/>
    <property type="match status" value="1"/>
</dbReference>
<keyword evidence="10" id="KW-0677">Repeat</keyword>
<dbReference type="GO" id="GO:0046872">
    <property type="term" value="F:metal ion binding"/>
    <property type="evidence" value="ECO:0007669"/>
    <property type="project" value="UniProtKB-KW"/>
</dbReference>
<keyword evidence="18" id="KW-0694">RNA-binding</keyword>
<dbReference type="Pfam" id="PF04992">
    <property type="entry name" value="RNA_pol_Rpb1_6"/>
    <property type="match status" value="1"/>
</dbReference>
<dbReference type="InterPro" id="IPR007083">
    <property type="entry name" value="RNA_pol_Rpb1_4"/>
</dbReference>
<dbReference type="SUPFAM" id="SSF55174">
    <property type="entry name" value="Alpha-L RNA-binding motif"/>
    <property type="match status" value="1"/>
</dbReference>
<feature type="compositionally biased region" description="Polar residues" evidence="21">
    <location>
        <begin position="2274"/>
        <end position="2288"/>
    </location>
</feature>
<dbReference type="CDD" id="cd00165">
    <property type="entry name" value="S4"/>
    <property type="match status" value="1"/>
</dbReference>
<dbReference type="Gene3D" id="6.20.50.80">
    <property type="match status" value="1"/>
</dbReference>
<dbReference type="Pfam" id="PF04983">
    <property type="entry name" value="RNA_pol_Rpb1_3"/>
    <property type="match status" value="1"/>
</dbReference>
<organism evidence="24 25">
    <name type="scientific">Camellia sinensis var. sinensis</name>
    <name type="common">China tea</name>
    <dbReference type="NCBI Taxonomy" id="542762"/>
    <lineage>
        <taxon>Eukaryota</taxon>
        <taxon>Viridiplantae</taxon>
        <taxon>Streptophyta</taxon>
        <taxon>Embryophyta</taxon>
        <taxon>Tracheophyta</taxon>
        <taxon>Spermatophyta</taxon>
        <taxon>Magnoliopsida</taxon>
        <taxon>eudicotyledons</taxon>
        <taxon>Gunneridae</taxon>
        <taxon>Pentapetalae</taxon>
        <taxon>asterids</taxon>
        <taxon>Ericales</taxon>
        <taxon>Theaceae</taxon>
        <taxon>Camellia</taxon>
    </lineage>
</organism>
<dbReference type="FunFam" id="3.30.1360.140:FF:000001">
    <property type="entry name" value="DNA-directed RNA polymerase subunit"/>
    <property type="match status" value="1"/>
</dbReference>
<dbReference type="Gene3D" id="3.30.1490.180">
    <property type="entry name" value="RNA polymerase ii"/>
    <property type="match status" value="1"/>
</dbReference>
<evidence type="ECO:0000256" key="6">
    <source>
        <dbReference type="ARBA" id="ARBA00022553"/>
    </source>
</evidence>
<evidence type="ECO:0000256" key="15">
    <source>
        <dbReference type="ARBA" id="ARBA00023235"/>
    </source>
</evidence>
<dbReference type="GO" id="GO:0003723">
    <property type="term" value="F:RNA binding"/>
    <property type="evidence" value="ECO:0007669"/>
    <property type="project" value="UniProtKB-KW"/>
</dbReference>
<keyword evidence="11" id="KW-0862">Zinc</keyword>
<evidence type="ECO:0000256" key="12">
    <source>
        <dbReference type="ARBA" id="ARBA00022842"/>
    </source>
</evidence>
<evidence type="ECO:0000313" key="24">
    <source>
        <dbReference type="EMBL" id="THG19002.1"/>
    </source>
</evidence>
<comment type="function">
    <text evidence="19">DNA-dependent RNA polymerase catalyzes the transcription of DNA into RNA using the four ribonucleoside triphosphates as substrates.</text>
</comment>
<dbReference type="GO" id="GO:0006366">
    <property type="term" value="P:transcription by RNA polymerase II"/>
    <property type="evidence" value="ECO:0007669"/>
    <property type="project" value="InterPro"/>
</dbReference>
<dbReference type="InterPro" id="IPR042102">
    <property type="entry name" value="RNA_pol_Rpb1_3_sf"/>
</dbReference>
<keyword evidence="12" id="KW-0460">Magnesium</keyword>
<keyword evidence="25" id="KW-1185">Reference proteome</keyword>
<dbReference type="Gene3D" id="3.30.1360.140">
    <property type="match status" value="1"/>
</dbReference>
<comment type="similarity">
    <text evidence="3 19">Belongs to the RNA polymerase beta' chain family.</text>
</comment>
<dbReference type="SMART" id="SM00663">
    <property type="entry name" value="RPOLA_N"/>
    <property type="match status" value="1"/>
</dbReference>
<dbReference type="InterPro" id="IPR006592">
    <property type="entry name" value="RNA_pol_N"/>
</dbReference>
<dbReference type="Proteomes" id="UP000306102">
    <property type="component" value="Unassembled WGS sequence"/>
</dbReference>
<dbReference type="Gene3D" id="1.10.274.100">
    <property type="entry name" value="RNA polymerase Rpb1, domain 3"/>
    <property type="match status" value="1"/>
</dbReference>
<protein>
    <recommendedName>
        <fullName evidence="19">DNA-directed RNA polymerase subunit</fullName>
        <ecNumber evidence="19">2.7.7.6</ecNumber>
    </recommendedName>
</protein>
<dbReference type="Pfam" id="PF01479">
    <property type="entry name" value="S4"/>
    <property type="match status" value="1"/>
</dbReference>
<dbReference type="InterPro" id="IPR006224">
    <property type="entry name" value="PsdUridine_synth_RluA-like_CS"/>
</dbReference>
<dbReference type="FunFam" id="1.10.274.100:FF:000001">
    <property type="entry name" value="DNA-directed RNA polymerase subunit"/>
    <property type="match status" value="1"/>
</dbReference>
<evidence type="ECO:0000256" key="4">
    <source>
        <dbReference type="ARBA" id="ARBA00010876"/>
    </source>
</evidence>
<evidence type="ECO:0000256" key="5">
    <source>
        <dbReference type="ARBA" id="ARBA00022478"/>
    </source>
</evidence>
<dbReference type="InterPro" id="IPR007073">
    <property type="entry name" value="RNA_pol_Rpb1_7"/>
</dbReference>
<dbReference type="InterPro" id="IPR045867">
    <property type="entry name" value="DNA-dir_RpoC_beta_prime"/>
</dbReference>
<dbReference type="FunFam" id="3.30.1490.180:FF:000001">
    <property type="entry name" value="DNA-directed RNA polymerase subunit"/>
    <property type="match status" value="1"/>
</dbReference>
<dbReference type="InterPro" id="IPR000684">
    <property type="entry name" value="RNA_pol_II_repeat_euk"/>
</dbReference>
<dbReference type="InterPro" id="IPR044893">
    <property type="entry name" value="RNA_pol_Rpb1_clamp_domain"/>
</dbReference>
<dbReference type="Gene3D" id="6.10.250.2940">
    <property type="match status" value="1"/>
</dbReference>
<gene>
    <name evidence="24" type="ORF">TEA_008740</name>
</gene>
<dbReference type="SMART" id="SM00363">
    <property type="entry name" value="S4"/>
    <property type="match status" value="1"/>
</dbReference>
<keyword evidence="20" id="KW-0175">Coiled coil</keyword>
<dbReference type="PROSITE" id="PS01129">
    <property type="entry name" value="PSI_RLU"/>
    <property type="match status" value="1"/>
</dbReference>
<name>A0A4S4ERD8_CAMSN</name>
<dbReference type="Gene3D" id="2.40.40.20">
    <property type="match status" value="1"/>
</dbReference>
<keyword evidence="16" id="KW-0539">Nucleus</keyword>
<comment type="catalytic activity">
    <reaction evidence="17 19">
        <text>RNA(n) + a ribonucleoside 5'-triphosphate = RNA(n+1) + diphosphate</text>
        <dbReference type="Rhea" id="RHEA:21248"/>
        <dbReference type="Rhea" id="RHEA-COMP:14527"/>
        <dbReference type="Rhea" id="RHEA-COMP:17342"/>
        <dbReference type="ChEBI" id="CHEBI:33019"/>
        <dbReference type="ChEBI" id="CHEBI:61557"/>
        <dbReference type="ChEBI" id="CHEBI:140395"/>
        <dbReference type="EC" id="2.7.7.6"/>
    </reaction>
</comment>